<feature type="domain" description="F-box" evidence="3">
    <location>
        <begin position="39"/>
        <end position="83"/>
    </location>
</feature>
<dbReference type="GO" id="GO:0031146">
    <property type="term" value="P:SCF-dependent proteasomal ubiquitin-dependent protein catabolic process"/>
    <property type="evidence" value="ECO:0007669"/>
    <property type="project" value="TreeGrafter"/>
</dbReference>
<dbReference type="PROSITE" id="PS50181">
    <property type="entry name" value="FBOX"/>
    <property type="match status" value="1"/>
</dbReference>
<dbReference type="PANTHER" id="PTHR13318">
    <property type="entry name" value="PARTNER OF PAIRED, ISOFORM B-RELATED"/>
    <property type="match status" value="1"/>
</dbReference>
<dbReference type="InterPro" id="IPR006553">
    <property type="entry name" value="Leu-rich_rpt_Cys-con_subtyp"/>
</dbReference>
<evidence type="ECO:0000256" key="2">
    <source>
        <dbReference type="SAM" id="MobiDB-lite"/>
    </source>
</evidence>
<organism evidence="4">
    <name type="scientific">Rhipicephalus appendiculatus</name>
    <name type="common">Brown ear tick</name>
    <dbReference type="NCBI Taxonomy" id="34631"/>
    <lineage>
        <taxon>Eukaryota</taxon>
        <taxon>Metazoa</taxon>
        <taxon>Ecdysozoa</taxon>
        <taxon>Arthropoda</taxon>
        <taxon>Chelicerata</taxon>
        <taxon>Arachnida</taxon>
        <taxon>Acari</taxon>
        <taxon>Parasitiformes</taxon>
        <taxon>Ixodida</taxon>
        <taxon>Ixodoidea</taxon>
        <taxon>Ixodidae</taxon>
        <taxon>Rhipicephalinae</taxon>
        <taxon>Rhipicephalus</taxon>
        <taxon>Rhipicephalus</taxon>
    </lineage>
</organism>
<reference evidence="4" key="1">
    <citation type="journal article" date="2016" name="Ticks Tick Borne Dis.">
        <title>De novo assembly and annotation of the salivary gland transcriptome of Rhipicephalus appendiculatus male and female ticks during blood feeding.</title>
        <authorList>
            <person name="de Castro M.H."/>
            <person name="de Klerk D."/>
            <person name="Pienaar R."/>
            <person name="Latif A.A."/>
            <person name="Rees D.J."/>
            <person name="Mans B.J."/>
        </authorList>
    </citation>
    <scope>NUCLEOTIDE SEQUENCE</scope>
    <source>
        <tissue evidence="4">Salivary glands</tissue>
    </source>
</reference>
<accession>A0A131Z7Z7</accession>
<protein>
    <submittedName>
        <fullName evidence="4">Nucleic acid binding protein</fullName>
    </submittedName>
</protein>
<dbReference type="Pfam" id="PF25372">
    <property type="entry name" value="DUF7885"/>
    <property type="match status" value="1"/>
</dbReference>
<proteinExistence type="predicted"/>
<sequence>MPTTTPEAEEPQGEPGGQDGEVVSGIATDADPATALESPSYMEDLPDDVLLLILGWLDIRTRVIIERVCHRWKELAKRLWKAQCKLSFTGVFSISQGKPLTVVILRAILSRCGESLRKLDLATASHMLDHRAVKAIGSRCPNLEYLDASGVQLSNASVLQLANRCPKLKTVLLKDCCDVREKSLRRLLRRCKCLEHIDLADMYQFTGECFNIEGLMLRRLVLRGCSGLTSRGISRIATKCSSLTELILYDCYTIADQELQSICQNMRTLTTLGLARSLYHASSSGISAIGNLRNLESLDLNSNGSVEDAAMASICTGCIKLRFLNLANCDRGITDEAMRHVAKCRELRELKINYVVKITDAGMHNLSCHGLLQSVEARGCPLLGNAGVQAVVELCRDLRLLDLSGCELVSSPAMEACAAIVAERPHILTVIVGGTSVGRADISTDSKGKLRIDYSDYCVESFLSGEIDLDDDEYWDRELYEGGYDYDYWDPSDYEGDYDYDYWDPSDYEGDYDYDYWDPSDYE</sequence>
<dbReference type="GO" id="GO:0019005">
    <property type="term" value="C:SCF ubiquitin ligase complex"/>
    <property type="evidence" value="ECO:0007669"/>
    <property type="project" value="TreeGrafter"/>
</dbReference>
<dbReference type="SUPFAM" id="SSF52047">
    <property type="entry name" value="RNI-like"/>
    <property type="match status" value="1"/>
</dbReference>
<dbReference type="Gene3D" id="3.80.10.10">
    <property type="entry name" value="Ribonuclease Inhibitor"/>
    <property type="match status" value="2"/>
</dbReference>
<dbReference type="SMART" id="SM00367">
    <property type="entry name" value="LRR_CC"/>
    <property type="match status" value="8"/>
</dbReference>
<evidence type="ECO:0000256" key="1">
    <source>
        <dbReference type="ARBA" id="ARBA00022786"/>
    </source>
</evidence>
<name>A0A131Z7Z7_RHIAP</name>
<dbReference type="InterPro" id="IPR036047">
    <property type="entry name" value="F-box-like_dom_sf"/>
</dbReference>
<dbReference type="InterPro" id="IPR032675">
    <property type="entry name" value="LRR_dom_sf"/>
</dbReference>
<dbReference type="SMART" id="SM00256">
    <property type="entry name" value="FBOX"/>
    <property type="match status" value="1"/>
</dbReference>
<evidence type="ECO:0000313" key="4">
    <source>
        <dbReference type="EMBL" id="JAP86945.1"/>
    </source>
</evidence>
<feature type="non-terminal residue" evidence="4">
    <location>
        <position position="523"/>
    </location>
</feature>
<dbReference type="Pfam" id="PF12937">
    <property type="entry name" value="F-box-like"/>
    <property type="match status" value="1"/>
</dbReference>
<dbReference type="SUPFAM" id="SSF81383">
    <property type="entry name" value="F-box domain"/>
    <property type="match status" value="1"/>
</dbReference>
<keyword evidence="1" id="KW-0833">Ubl conjugation pathway</keyword>
<evidence type="ECO:0000259" key="3">
    <source>
        <dbReference type="PROSITE" id="PS50181"/>
    </source>
</evidence>
<feature type="region of interest" description="Disordered" evidence="2">
    <location>
        <begin position="1"/>
        <end position="24"/>
    </location>
</feature>
<dbReference type="InterPro" id="IPR001810">
    <property type="entry name" value="F-box_dom"/>
</dbReference>
<dbReference type="AlphaFoldDB" id="A0A131Z7Z7"/>
<dbReference type="EMBL" id="GEDV01001612">
    <property type="protein sequence ID" value="JAP86945.1"/>
    <property type="molecule type" value="Transcribed_RNA"/>
</dbReference>
<dbReference type="InterPro" id="IPR057207">
    <property type="entry name" value="FBXL15_LRR"/>
</dbReference>